<evidence type="ECO:0000256" key="1">
    <source>
        <dbReference type="ARBA" id="ARBA00004141"/>
    </source>
</evidence>
<dbReference type="AlphaFoldDB" id="A0A0G1X797"/>
<keyword evidence="9" id="KW-1003">Cell membrane</keyword>
<dbReference type="NCBIfam" id="TIGR00810">
    <property type="entry name" value="secG"/>
    <property type="match status" value="1"/>
</dbReference>
<feature type="transmembrane region" description="Helical" evidence="9">
    <location>
        <begin position="6"/>
        <end position="24"/>
    </location>
</feature>
<keyword evidence="5 9" id="KW-0653">Protein transport</keyword>
<dbReference type="InterPro" id="IPR004692">
    <property type="entry name" value="SecG"/>
</dbReference>
<dbReference type="EMBL" id="LCRB01000002">
    <property type="protein sequence ID" value="KKW26690.1"/>
    <property type="molecule type" value="Genomic_DNA"/>
</dbReference>
<sequence>MSLAKIFIIIQVLVGVLFVAAVLLQSRGTGLGETFGGSGVFYGNRRGPEKTLYLITIGLAVVFVLLSFVVLFL</sequence>
<organism evidence="10 11">
    <name type="scientific">candidate division Kazan bacterium GW2011_GWB1_52_7</name>
    <dbReference type="NCBI Taxonomy" id="1620414"/>
    <lineage>
        <taxon>Bacteria</taxon>
        <taxon>Bacteria division Kazan-3B-28</taxon>
    </lineage>
</organism>
<dbReference type="GO" id="GO:0015450">
    <property type="term" value="F:protein-transporting ATPase activity"/>
    <property type="evidence" value="ECO:0007669"/>
    <property type="project" value="UniProtKB-UniRule"/>
</dbReference>
<protein>
    <recommendedName>
        <fullName evidence="9">Protein-export membrane protein SecG</fullName>
    </recommendedName>
</protein>
<keyword evidence="3 9" id="KW-0813">Transport</keyword>
<comment type="similarity">
    <text evidence="2 9">Belongs to the SecG family.</text>
</comment>
<name>A0A0G1X797_UNCK3</name>
<dbReference type="GO" id="GO:0009306">
    <property type="term" value="P:protein secretion"/>
    <property type="evidence" value="ECO:0007669"/>
    <property type="project" value="UniProtKB-UniRule"/>
</dbReference>
<dbReference type="GO" id="GO:0005886">
    <property type="term" value="C:plasma membrane"/>
    <property type="evidence" value="ECO:0007669"/>
    <property type="project" value="UniProtKB-SubCell"/>
</dbReference>
<comment type="function">
    <text evidence="9">Involved in protein export. Participates in an early event of protein translocation.</text>
</comment>
<gene>
    <name evidence="10" type="ORF">VF00_C0002G0015</name>
</gene>
<comment type="subcellular location">
    <subcellularLocation>
        <location evidence="9">Cell membrane</location>
        <topology evidence="9">Multi-pass membrane protein</topology>
    </subcellularLocation>
    <subcellularLocation>
        <location evidence="1">Membrane</location>
        <topology evidence="1">Multi-pass membrane protein</topology>
    </subcellularLocation>
</comment>
<keyword evidence="7 9" id="KW-0811">Translocation</keyword>
<comment type="caution">
    <text evidence="10">The sequence shown here is derived from an EMBL/GenBank/DDBJ whole genome shotgun (WGS) entry which is preliminary data.</text>
</comment>
<dbReference type="Proteomes" id="UP000034913">
    <property type="component" value="Unassembled WGS sequence"/>
</dbReference>
<accession>A0A0G1X797</accession>
<evidence type="ECO:0000313" key="11">
    <source>
        <dbReference type="Proteomes" id="UP000034913"/>
    </source>
</evidence>
<keyword evidence="6 9" id="KW-1133">Transmembrane helix</keyword>
<keyword evidence="4 9" id="KW-0812">Transmembrane</keyword>
<evidence type="ECO:0000256" key="5">
    <source>
        <dbReference type="ARBA" id="ARBA00022927"/>
    </source>
</evidence>
<evidence type="ECO:0000256" key="4">
    <source>
        <dbReference type="ARBA" id="ARBA00022692"/>
    </source>
</evidence>
<evidence type="ECO:0000256" key="7">
    <source>
        <dbReference type="ARBA" id="ARBA00023010"/>
    </source>
</evidence>
<evidence type="ECO:0000256" key="6">
    <source>
        <dbReference type="ARBA" id="ARBA00022989"/>
    </source>
</evidence>
<reference evidence="10 11" key="1">
    <citation type="journal article" date="2015" name="Nature">
        <title>rRNA introns, odd ribosomes, and small enigmatic genomes across a large radiation of phyla.</title>
        <authorList>
            <person name="Brown C.T."/>
            <person name="Hug L.A."/>
            <person name="Thomas B.C."/>
            <person name="Sharon I."/>
            <person name="Castelle C.J."/>
            <person name="Singh A."/>
            <person name="Wilkins M.J."/>
            <person name="Williams K.H."/>
            <person name="Banfield J.F."/>
        </authorList>
    </citation>
    <scope>NUCLEOTIDE SEQUENCE [LARGE SCALE GENOMIC DNA]</scope>
</reference>
<proteinExistence type="inferred from homology"/>
<evidence type="ECO:0000256" key="9">
    <source>
        <dbReference type="RuleBase" id="RU365087"/>
    </source>
</evidence>
<evidence type="ECO:0000313" key="10">
    <source>
        <dbReference type="EMBL" id="KKW26690.1"/>
    </source>
</evidence>
<feature type="transmembrane region" description="Helical" evidence="9">
    <location>
        <begin position="52"/>
        <end position="72"/>
    </location>
</feature>
<evidence type="ECO:0000256" key="3">
    <source>
        <dbReference type="ARBA" id="ARBA00022448"/>
    </source>
</evidence>
<dbReference type="Pfam" id="PF03840">
    <property type="entry name" value="SecG"/>
    <property type="match status" value="1"/>
</dbReference>
<evidence type="ECO:0000256" key="2">
    <source>
        <dbReference type="ARBA" id="ARBA00008445"/>
    </source>
</evidence>
<keyword evidence="8 9" id="KW-0472">Membrane</keyword>
<evidence type="ECO:0000256" key="8">
    <source>
        <dbReference type="ARBA" id="ARBA00023136"/>
    </source>
</evidence>